<comment type="caution">
    <text evidence="16">The sequence shown here is derived from an EMBL/GenBank/DDBJ whole genome shotgun (WGS) entry which is preliminary data.</text>
</comment>
<keyword evidence="16" id="KW-0282">Flagellum</keyword>
<feature type="compositionally biased region" description="Polar residues" evidence="14">
    <location>
        <begin position="166"/>
        <end position="179"/>
    </location>
</feature>
<keyword evidence="6" id="KW-0547">Nucleotide-binding</keyword>
<dbReference type="GO" id="GO:0005047">
    <property type="term" value="F:signal recognition particle binding"/>
    <property type="evidence" value="ECO:0007669"/>
    <property type="project" value="TreeGrafter"/>
</dbReference>
<evidence type="ECO:0000256" key="5">
    <source>
        <dbReference type="ARBA" id="ARBA00022475"/>
    </source>
</evidence>
<dbReference type="GO" id="GO:0003924">
    <property type="term" value="F:GTPase activity"/>
    <property type="evidence" value="ECO:0007669"/>
    <property type="project" value="UniProtKB-UniRule"/>
</dbReference>
<reference evidence="16 17" key="1">
    <citation type="submission" date="2018-07" db="EMBL/GenBank/DDBJ databases">
        <title>Corallincola holothuriorum sp. nov., a new facultative anaerobe isolated from sea cucumber Apostichopus japonicus.</title>
        <authorList>
            <person name="Xia H."/>
        </authorList>
    </citation>
    <scope>NUCLEOTIDE SEQUENCE [LARGE SCALE GENOMIC DNA]</scope>
    <source>
        <strain evidence="16 17">C4</strain>
    </source>
</reference>
<dbReference type="GO" id="GO:0044781">
    <property type="term" value="P:bacterial-type flagellum organization"/>
    <property type="evidence" value="ECO:0007669"/>
    <property type="project" value="UniProtKB-UniRule"/>
</dbReference>
<dbReference type="NCBIfam" id="TIGR03499">
    <property type="entry name" value="FlhF"/>
    <property type="match status" value="1"/>
</dbReference>
<evidence type="ECO:0000256" key="4">
    <source>
        <dbReference type="ARBA" id="ARBA00022448"/>
    </source>
</evidence>
<dbReference type="InterPro" id="IPR020006">
    <property type="entry name" value="FlhF"/>
</dbReference>
<keyword evidence="16" id="KW-0969">Cilium</keyword>
<name>A0A368N1Y0_9GAMM</name>
<dbReference type="PROSITE" id="PS51192">
    <property type="entry name" value="HELICASE_ATP_BIND_1"/>
    <property type="match status" value="1"/>
</dbReference>
<evidence type="ECO:0000313" key="17">
    <source>
        <dbReference type="Proteomes" id="UP000252558"/>
    </source>
</evidence>
<evidence type="ECO:0000256" key="14">
    <source>
        <dbReference type="SAM" id="MobiDB-lite"/>
    </source>
</evidence>
<feature type="domain" description="Helicase ATP-binding" evidence="15">
    <location>
        <begin position="262"/>
        <end position="407"/>
    </location>
</feature>
<evidence type="ECO:0000256" key="13">
    <source>
        <dbReference type="NCBIfam" id="TIGR03499"/>
    </source>
</evidence>
<evidence type="ECO:0000256" key="10">
    <source>
        <dbReference type="ARBA" id="ARBA00023136"/>
    </source>
</evidence>
<gene>
    <name evidence="16" type="ORF">DU002_17505</name>
</gene>
<evidence type="ECO:0000256" key="12">
    <source>
        <dbReference type="ARBA" id="ARBA00025337"/>
    </source>
</evidence>
<evidence type="ECO:0000256" key="7">
    <source>
        <dbReference type="ARBA" id="ARBA00022795"/>
    </source>
</evidence>
<dbReference type="Gene3D" id="1.20.120.1380">
    <property type="entry name" value="Flagellar FlhF biosynthesis protein, N domain"/>
    <property type="match status" value="1"/>
</dbReference>
<keyword evidence="5" id="KW-1003">Cell membrane</keyword>
<dbReference type="InterPro" id="IPR027417">
    <property type="entry name" value="P-loop_NTPase"/>
</dbReference>
<dbReference type="Gene3D" id="3.40.50.300">
    <property type="entry name" value="P-loop containing nucleotide triphosphate hydrolases"/>
    <property type="match status" value="1"/>
</dbReference>
<dbReference type="AlphaFoldDB" id="A0A368N1Y0"/>
<dbReference type="GO" id="GO:0005525">
    <property type="term" value="F:GTP binding"/>
    <property type="evidence" value="ECO:0007669"/>
    <property type="project" value="UniProtKB-UniRule"/>
</dbReference>
<dbReference type="SMART" id="SM00962">
    <property type="entry name" value="SRP54"/>
    <property type="match status" value="1"/>
</dbReference>
<dbReference type="InterPro" id="IPR003593">
    <property type="entry name" value="AAA+_ATPase"/>
</dbReference>
<evidence type="ECO:0000256" key="1">
    <source>
        <dbReference type="ARBA" id="ARBA00004413"/>
    </source>
</evidence>
<accession>A0A368N1Y0</accession>
<comment type="function">
    <text evidence="12">Necessary for flagellar biosynthesis. May be involved in translocation of the flagellum.</text>
</comment>
<keyword evidence="16" id="KW-0966">Cell projection</keyword>
<keyword evidence="9" id="KW-0342">GTP-binding</keyword>
<evidence type="ECO:0000256" key="3">
    <source>
        <dbReference type="ARBA" id="ARBA00014919"/>
    </source>
</evidence>
<evidence type="ECO:0000313" key="16">
    <source>
        <dbReference type="EMBL" id="RCU44557.1"/>
    </source>
</evidence>
<dbReference type="Proteomes" id="UP000252558">
    <property type="component" value="Unassembled WGS sequence"/>
</dbReference>
<keyword evidence="4" id="KW-0813">Transport</keyword>
<keyword evidence="11" id="KW-1006">Bacterial flagellum protein export</keyword>
<dbReference type="GO" id="GO:0006614">
    <property type="term" value="P:SRP-dependent cotranslational protein targeting to membrane"/>
    <property type="evidence" value="ECO:0007669"/>
    <property type="project" value="UniProtKB-UniRule"/>
</dbReference>
<dbReference type="PANTHER" id="PTHR43134">
    <property type="entry name" value="SIGNAL RECOGNITION PARTICLE RECEPTOR SUBUNIT ALPHA"/>
    <property type="match status" value="1"/>
</dbReference>
<sequence>MKIKRFFAKDMRTALNEVKATLGADAVIMSNKKVTGGIEIVAAVDYDAAKKKTEKAAPAASMEGEPSFASLRNKLNQVARQQPPKPIAEARIHKKMPEQEPVADSLQALLSRQNKSAMSPESLSSADESMPPMGASAQRPLASRQAPQPIGQRNEFERSAAAASLRPQSPSRGSNNSDMEQMKAEMAQLRKLLEHQLSGLMWQEVERREPMRAMLVKQLKSMGFADELADQLACYIPEDMAGHEAWPKVQQLVADQLLTNNDEIMRDGGIVALLGPTGVGKTTTIAKIAARYAMQYGVDQVALVTTDTYRIGAHEQLSTYGRILGCPVKVAKDADELANVLHQLRHRSLVLIDTAGMGQRDTRLTEQLQTLMSNSEHQIKNYLVLSATAQRQVLQEAVSHFRRIPLAGCIFTKLDECLSLGEILSVTIQNALPIGYLTDGQRVPEDIQVADPAYLVTKATELMESNSQGEGYLWTTDAFSEMNSELYD</sequence>
<dbReference type="CDD" id="cd17873">
    <property type="entry name" value="FlhF"/>
    <property type="match status" value="1"/>
</dbReference>
<evidence type="ECO:0000256" key="9">
    <source>
        <dbReference type="ARBA" id="ARBA00023134"/>
    </source>
</evidence>
<dbReference type="RefSeq" id="WP_114339747.1">
    <property type="nucleotide sequence ID" value="NZ_QPID01000013.1"/>
</dbReference>
<evidence type="ECO:0000256" key="8">
    <source>
        <dbReference type="ARBA" id="ARBA00022927"/>
    </source>
</evidence>
<evidence type="ECO:0000256" key="2">
    <source>
        <dbReference type="ARBA" id="ARBA00008531"/>
    </source>
</evidence>
<dbReference type="SMART" id="SM00382">
    <property type="entry name" value="AAA"/>
    <property type="match status" value="1"/>
</dbReference>
<keyword evidence="10" id="KW-0472">Membrane</keyword>
<comment type="subcellular location">
    <subcellularLocation>
        <location evidence="1">Cell membrane</location>
        <topology evidence="1">Peripheral membrane protein</topology>
        <orientation evidence="1">Cytoplasmic side</orientation>
    </subcellularLocation>
</comment>
<dbReference type="SUPFAM" id="SSF52540">
    <property type="entry name" value="P-loop containing nucleoside triphosphate hydrolases"/>
    <property type="match status" value="1"/>
</dbReference>
<dbReference type="FunFam" id="3.40.50.300:FF:000695">
    <property type="entry name" value="Flagellar biosynthesis regulator FlhF"/>
    <property type="match status" value="1"/>
</dbReference>
<feature type="compositionally biased region" description="Polar residues" evidence="14">
    <location>
        <begin position="112"/>
        <end position="127"/>
    </location>
</feature>
<dbReference type="InterPro" id="IPR047040">
    <property type="entry name" value="FlhF__GTPase_dom"/>
</dbReference>
<protein>
    <recommendedName>
        <fullName evidence="3 13">Flagellar biosynthesis protein FlhF</fullName>
    </recommendedName>
</protein>
<keyword evidence="17" id="KW-1185">Reference proteome</keyword>
<dbReference type="GO" id="GO:0005886">
    <property type="term" value="C:plasma membrane"/>
    <property type="evidence" value="ECO:0007669"/>
    <property type="project" value="UniProtKB-SubCell"/>
</dbReference>
<dbReference type="OrthoDB" id="9778554at2"/>
<evidence type="ECO:0000259" key="15">
    <source>
        <dbReference type="PROSITE" id="PS51192"/>
    </source>
</evidence>
<dbReference type="GO" id="GO:0015031">
    <property type="term" value="P:protein transport"/>
    <property type="evidence" value="ECO:0007669"/>
    <property type="project" value="UniProtKB-KW"/>
</dbReference>
<comment type="similarity">
    <text evidence="2">Belongs to the GTP-binding SRP family.</text>
</comment>
<dbReference type="Pfam" id="PF00448">
    <property type="entry name" value="SRP54"/>
    <property type="match status" value="1"/>
</dbReference>
<organism evidence="16 17">
    <name type="scientific">Corallincola holothuriorum</name>
    <dbReference type="NCBI Taxonomy" id="2282215"/>
    <lineage>
        <taxon>Bacteria</taxon>
        <taxon>Pseudomonadati</taxon>
        <taxon>Pseudomonadota</taxon>
        <taxon>Gammaproteobacteria</taxon>
        <taxon>Alteromonadales</taxon>
        <taxon>Psychromonadaceae</taxon>
        <taxon>Corallincola</taxon>
    </lineage>
</organism>
<dbReference type="InterPro" id="IPR000897">
    <property type="entry name" value="SRP54_GTPase_dom"/>
</dbReference>
<proteinExistence type="inferred from homology"/>
<dbReference type="InterPro" id="IPR014001">
    <property type="entry name" value="Helicase_ATP-bd"/>
</dbReference>
<dbReference type="PANTHER" id="PTHR43134:SF3">
    <property type="entry name" value="FLAGELLAR BIOSYNTHESIS PROTEIN FLHF"/>
    <property type="match status" value="1"/>
</dbReference>
<evidence type="ECO:0000256" key="6">
    <source>
        <dbReference type="ARBA" id="ARBA00022741"/>
    </source>
</evidence>
<dbReference type="EMBL" id="QPID01000013">
    <property type="protein sequence ID" value="RCU44557.1"/>
    <property type="molecule type" value="Genomic_DNA"/>
</dbReference>
<evidence type="ECO:0000256" key="11">
    <source>
        <dbReference type="ARBA" id="ARBA00023225"/>
    </source>
</evidence>
<keyword evidence="8" id="KW-0653">Protein transport</keyword>
<feature type="region of interest" description="Disordered" evidence="14">
    <location>
        <begin position="112"/>
        <end position="179"/>
    </location>
</feature>
<keyword evidence="7" id="KW-1005">Bacterial flagellum biogenesis</keyword>